<dbReference type="AlphaFoldDB" id="X0X3P8"/>
<dbReference type="GO" id="GO:0005975">
    <property type="term" value="P:carbohydrate metabolic process"/>
    <property type="evidence" value="ECO:0007669"/>
    <property type="project" value="InterPro"/>
</dbReference>
<gene>
    <name evidence="1" type="ORF">S01H1_68146</name>
</gene>
<dbReference type="Pfam" id="PF13242">
    <property type="entry name" value="Hydrolase_like"/>
    <property type="match status" value="1"/>
</dbReference>
<dbReference type="PANTHER" id="PTHR42891:SF1">
    <property type="entry name" value="D-GLYCERO-BETA-D-MANNO-HEPTOSE-1,7-BISPHOSPHATE 7-PHOSPHATASE"/>
    <property type="match status" value="1"/>
</dbReference>
<reference evidence="1" key="1">
    <citation type="journal article" date="2014" name="Front. Microbiol.">
        <title>High frequency of phylogenetically diverse reductive dehalogenase-homologous genes in deep subseafloor sedimentary metagenomes.</title>
        <authorList>
            <person name="Kawai M."/>
            <person name="Futagami T."/>
            <person name="Toyoda A."/>
            <person name="Takaki Y."/>
            <person name="Nishi S."/>
            <person name="Hori S."/>
            <person name="Arai W."/>
            <person name="Tsubouchi T."/>
            <person name="Morono Y."/>
            <person name="Uchiyama I."/>
            <person name="Ito T."/>
            <person name="Fujiyama A."/>
            <person name="Inagaki F."/>
            <person name="Takami H."/>
        </authorList>
    </citation>
    <scope>NUCLEOTIDE SEQUENCE</scope>
    <source>
        <strain evidence="1">Expedition CK06-06</strain>
    </source>
</reference>
<organism evidence="1">
    <name type="scientific">marine sediment metagenome</name>
    <dbReference type="NCBI Taxonomy" id="412755"/>
    <lineage>
        <taxon>unclassified sequences</taxon>
        <taxon>metagenomes</taxon>
        <taxon>ecological metagenomes</taxon>
    </lineage>
</organism>
<protein>
    <recommendedName>
        <fullName evidence="2">D,D-heptose 1,7-bisphosphate phosphatase</fullName>
    </recommendedName>
</protein>
<sequence length="105" mass="12090">MHDLKEIHGNMEKELEKHNVKIEKIYYCPHGWDDGCECRKPKPGMVFQAAREHDLDLSKALFIGDNERDLRAGNAAGCRTLLVDSELSLLKVVKEKIINDKLFIR</sequence>
<name>X0X3P8_9ZZZZ</name>
<dbReference type="PANTHER" id="PTHR42891">
    <property type="entry name" value="D-GLYCERO-BETA-D-MANNO-HEPTOSE-1,7-BISPHOSPHATE 7-PHOSPHATASE"/>
    <property type="match status" value="1"/>
</dbReference>
<dbReference type="InterPro" id="IPR036412">
    <property type="entry name" value="HAD-like_sf"/>
</dbReference>
<accession>X0X3P8</accession>
<dbReference type="InterPro" id="IPR023214">
    <property type="entry name" value="HAD_sf"/>
</dbReference>
<proteinExistence type="predicted"/>
<evidence type="ECO:0008006" key="2">
    <source>
        <dbReference type="Google" id="ProtNLM"/>
    </source>
</evidence>
<dbReference type="GO" id="GO:0016791">
    <property type="term" value="F:phosphatase activity"/>
    <property type="evidence" value="ECO:0007669"/>
    <property type="project" value="InterPro"/>
</dbReference>
<dbReference type="InterPro" id="IPR006549">
    <property type="entry name" value="HAD-SF_hydro_IIIA"/>
</dbReference>
<dbReference type="InterPro" id="IPR004446">
    <property type="entry name" value="Heptose_bisP_phosphatase"/>
</dbReference>
<evidence type="ECO:0000313" key="1">
    <source>
        <dbReference type="EMBL" id="GAG30012.1"/>
    </source>
</evidence>
<comment type="caution">
    <text evidence="1">The sequence shown here is derived from an EMBL/GenBank/DDBJ whole genome shotgun (WGS) entry which is preliminary data.</text>
</comment>
<dbReference type="SUPFAM" id="SSF56784">
    <property type="entry name" value="HAD-like"/>
    <property type="match status" value="1"/>
</dbReference>
<dbReference type="EMBL" id="BARS01045184">
    <property type="protein sequence ID" value="GAG30012.1"/>
    <property type="molecule type" value="Genomic_DNA"/>
</dbReference>
<dbReference type="NCBIfam" id="TIGR01662">
    <property type="entry name" value="HAD-SF-IIIA"/>
    <property type="match status" value="1"/>
</dbReference>
<dbReference type="Gene3D" id="3.40.50.1000">
    <property type="entry name" value="HAD superfamily/HAD-like"/>
    <property type="match status" value="1"/>
</dbReference>